<gene>
    <name evidence="4" type="ORF">Nkreftii_001922</name>
</gene>
<dbReference type="CDD" id="cd00118">
    <property type="entry name" value="LysM"/>
    <property type="match status" value="1"/>
</dbReference>
<organism evidence="4 5">
    <name type="scientific">Candidatus Nitrospira kreftii</name>
    <dbReference type="NCBI Taxonomy" id="2652173"/>
    <lineage>
        <taxon>Bacteria</taxon>
        <taxon>Pseudomonadati</taxon>
        <taxon>Nitrospirota</taxon>
        <taxon>Nitrospiria</taxon>
        <taxon>Nitrospirales</taxon>
        <taxon>Nitrospiraceae</taxon>
        <taxon>Nitrospira</taxon>
    </lineage>
</organism>
<dbReference type="EMBL" id="CP047423">
    <property type="protein sequence ID" value="QPD04148.1"/>
    <property type="molecule type" value="Genomic_DNA"/>
</dbReference>
<proteinExistence type="inferred from homology"/>
<feature type="domain" description="LysM" evidence="3">
    <location>
        <begin position="406"/>
        <end position="449"/>
    </location>
</feature>
<evidence type="ECO:0000313" key="5">
    <source>
        <dbReference type="Proteomes" id="UP000593737"/>
    </source>
</evidence>
<sequence>MLPMMLNRRQLIWSVSARVVVILAMCAALVITPSKSWAEEPASVVQEVPALEPPADSTSAEAISPDETEASQESEDVDPNLVPLEPELEPELTASPTDAPKEESVEPVESAESKGSQGTAYNIPVVIDQTVQSHIRFFNTSIRDRFEQWLLRLNRYRPLVEDIFAEFDLPSDLVHLSLVESGFNPYAYSRAKATGPWQFMKGTGKIYGLRIDHYVDERRDPIKSTIAAARYLRDLYDLFGTWPLAMAAYNAGEGKVQRALTKAQAESFSEISRTKLIRGETKQYVPRIMAATIIARNLEQYGFNQVPVAPHEFEEVVVTRPLHFRAISNVTGIPYSELRLLNPELRRDATPPDDTAYHLKVPVGTSAKVLKLLDRVPTYKFPPQRTQVRQTRQVRTTRPGKAGSSGWYRVQGGDTLEKISRRFGIPIRTLKARNNLSSSLIRAGDLLNIAR</sequence>
<dbReference type="Proteomes" id="UP000593737">
    <property type="component" value="Chromosome"/>
</dbReference>
<dbReference type="PANTHER" id="PTHR37423">
    <property type="entry name" value="SOLUBLE LYTIC MUREIN TRANSGLYCOSYLASE-RELATED"/>
    <property type="match status" value="1"/>
</dbReference>
<dbReference type="InterPro" id="IPR023346">
    <property type="entry name" value="Lysozyme-like_dom_sf"/>
</dbReference>
<reference evidence="4 5" key="1">
    <citation type="journal article" date="2020" name="ISME J.">
        <title>Enrichment and physiological characterization of a novel comammox Nitrospira indicates ammonium inhibition of complete nitrification.</title>
        <authorList>
            <person name="Sakoula D."/>
            <person name="Koch H."/>
            <person name="Frank J."/>
            <person name="Jetten M.S.M."/>
            <person name="van Kessel M.A.H.J."/>
            <person name="Lucker S."/>
        </authorList>
    </citation>
    <scope>NUCLEOTIDE SEQUENCE [LARGE SCALE GENOMIC DNA]</scope>
    <source>
        <strain evidence="4">Comreactor17</strain>
    </source>
</reference>
<evidence type="ECO:0000256" key="2">
    <source>
        <dbReference type="SAM" id="MobiDB-lite"/>
    </source>
</evidence>
<dbReference type="InterPro" id="IPR036779">
    <property type="entry name" value="LysM_dom_sf"/>
</dbReference>
<evidence type="ECO:0000313" key="4">
    <source>
        <dbReference type="EMBL" id="QPD04148.1"/>
    </source>
</evidence>
<dbReference type="KEGG" id="nkf:Nkreftii_001922"/>
<dbReference type="SMART" id="SM00257">
    <property type="entry name" value="LysM"/>
    <property type="match status" value="1"/>
</dbReference>
<dbReference type="Pfam" id="PF01476">
    <property type="entry name" value="LysM"/>
    <property type="match status" value="1"/>
</dbReference>
<dbReference type="SUPFAM" id="SSF53955">
    <property type="entry name" value="Lysozyme-like"/>
    <property type="match status" value="1"/>
</dbReference>
<evidence type="ECO:0000256" key="1">
    <source>
        <dbReference type="ARBA" id="ARBA00007734"/>
    </source>
</evidence>
<dbReference type="CDD" id="cd16894">
    <property type="entry name" value="MltD-like"/>
    <property type="match status" value="1"/>
</dbReference>
<dbReference type="InterPro" id="IPR008258">
    <property type="entry name" value="Transglycosylase_SLT_dom_1"/>
</dbReference>
<dbReference type="PANTHER" id="PTHR37423:SF2">
    <property type="entry name" value="MEMBRANE-BOUND LYTIC MUREIN TRANSGLYCOSYLASE C"/>
    <property type="match status" value="1"/>
</dbReference>
<dbReference type="AlphaFoldDB" id="A0A7S8FE30"/>
<dbReference type="Gene3D" id="3.10.350.10">
    <property type="entry name" value="LysM domain"/>
    <property type="match status" value="1"/>
</dbReference>
<dbReference type="InterPro" id="IPR018392">
    <property type="entry name" value="LysM"/>
</dbReference>
<comment type="similarity">
    <text evidence="1">Belongs to the transglycosylase Slt family.</text>
</comment>
<protein>
    <recommendedName>
        <fullName evidence="3">LysM domain-containing protein</fullName>
    </recommendedName>
</protein>
<dbReference type="PROSITE" id="PS51782">
    <property type="entry name" value="LYSM"/>
    <property type="match status" value="1"/>
</dbReference>
<feature type="compositionally biased region" description="Acidic residues" evidence="2">
    <location>
        <begin position="64"/>
        <end position="78"/>
    </location>
</feature>
<feature type="region of interest" description="Disordered" evidence="2">
    <location>
        <begin position="385"/>
        <end position="406"/>
    </location>
</feature>
<name>A0A7S8FE30_9BACT</name>
<dbReference type="SUPFAM" id="SSF54106">
    <property type="entry name" value="LysM domain"/>
    <property type="match status" value="1"/>
</dbReference>
<feature type="compositionally biased region" description="Low complexity" evidence="2">
    <location>
        <begin position="385"/>
        <end position="397"/>
    </location>
</feature>
<evidence type="ECO:0000259" key="3">
    <source>
        <dbReference type="PROSITE" id="PS51782"/>
    </source>
</evidence>
<dbReference type="Gene3D" id="1.10.530.10">
    <property type="match status" value="1"/>
</dbReference>
<accession>A0A7S8FE30</accession>
<feature type="region of interest" description="Disordered" evidence="2">
    <location>
        <begin position="49"/>
        <end position="116"/>
    </location>
</feature>
<dbReference type="Pfam" id="PF01464">
    <property type="entry name" value="SLT"/>
    <property type="match status" value="1"/>
</dbReference>